<dbReference type="GO" id="GO:0030170">
    <property type="term" value="F:pyridoxal phosphate binding"/>
    <property type="evidence" value="ECO:0007669"/>
    <property type="project" value="InterPro"/>
</dbReference>
<dbReference type="EMBL" id="SRMF01000007">
    <property type="protein sequence ID" value="TGG91694.1"/>
    <property type="molecule type" value="Genomic_DNA"/>
</dbReference>
<organism evidence="7 8">
    <name type="scientific">Natronospirillum operosum</name>
    <dbReference type="NCBI Taxonomy" id="2759953"/>
    <lineage>
        <taxon>Bacteria</taxon>
        <taxon>Pseudomonadati</taxon>
        <taxon>Pseudomonadota</taxon>
        <taxon>Gammaproteobacteria</taxon>
        <taxon>Oceanospirillales</taxon>
        <taxon>Natronospirillaceae</taxon>
        <taxon>Natronospirillum</taxon>
    </lineage>
</organism>
<dbReference type="InterPro" id="IPR015421">
    <property type="entry name" value="PyrdxlP-dep_Trfase_major"/>
</dbReference>
<evidence type="ECO:0000313" key="8">
    <source>
        <dbReference type="Proteomes" id="UP000297475"/>
    </source>
</evidence>
<dbReference type="PANTHER" id="PTHR46577">
    <property type="entry name" value="HTH-TYPE TRANSCRIPTIONAL REGULATORY PROTEIN GABR"/>
    <property type="match status" value="1"/>
</dbReference>
<gene>
    <name evidence="7" type="ORF">E4656_14965</name>
</gene>
<dbReference type="AlphaFoldDB" id="A0A4Z0WD38"/>
<keyword evidence="4" id="KW-0238">DNA-binding</keyword>
<keyword evidence="5" id="KW-0804">Transcription</keyword>
<dbReference type="InterPro" id="IPR036388">
    <property type="entry name" value="WH-like_DNA-bd_sf"/>
</dbReference>
<comment type="caution">
    <text evidence="7">The sequence shown here is derived from an EMBL/GenBank/DDBJ whole genome shotgun (WGS) entry which is preliminary data.</text>
</comment>
<dbReference type="PROSITE" id="PS50949">
    <property type="entry name" value="HTH_GNTR"/>
    <property type="match status" value="1"/>
</dbReference>
<dbReference type="InterPro" id="IPR015424">
    <property type="entry name" value="PyrdxlP-dep_Trfase"/>
</dbReference>
<evidence type="ECO:0000313" key="7">
    <source>
        <dbReference type="EMBL" id="TGG91694.1"/>
    </source>
</evidence>
<dbReference type="Gene3D" id="3.90.1150.10">
    <property type="entry name" value="Aspartate Aminotransferase, domain 1"/>
    <property type="match status" value="1"/>
</dbReference>
<dbReference type="InterPro" id="IPR051446">
    <property type="entry name" value="HTH_trans_reg/aminotransferase"/>
</dbReference>
<dbReference type="RefSeq" id="WP_135484105.1">
    <property type="nucleotide sequence ID" value="NZ_SRMF01000007.1"/>
</dbReference>
<keyword evidence="8" id="KW-1185">Reference proteome</keyword>
<dbReference type="SMART" id="SM00345">
    <property type="entry name" value="HTH_GNTR"/>
    <property type="match status" value="1"/>
</dbReference>
<dbReference type="InterPro" id="IPR004839">
    <property type="entry name" value="Aminotransferase_I/II_large"/>
</dbReference>
<feature type="domain" description="HTH gntR-type" evidence="6">
    <location>
        <begin position="6"/>
        <end position="74"/>
    </location>
</feature>
<evidence type="ECO:0000256" key="2">
    <source>
        <dbReference type="ARBA" id="ARBA00022898"/>
    </source>
</evidence>
<dbReference type="SUPFAM" id="SSF46785">
    <property type="entry name" value="Winged helix' DNA-binding domain"/>
    <property type="match status" value="1"/>
</dbReference>
<dbReference type="Proteomes" id="UP000297475">
    <property type="component" value="Unassembled WGS sequence"/>
</dbReference>
<evidence type="ECO:0000256" key="5">
    <source>
        <dbReference type="ARBA" id="ARBA00023163"/>
    </source>
</evidence>
<name>A0A4Z0WD38_9GAMM</name>
<dbReference type="OrthoDB" id="9802328at2"/>
<accession>A0A4Z0WD38</accession>
<keyword evidence="7" id="KW-0032">Aminotransferase</keyword>
<evidence type="ECO:0000256" key="4">
    <source>
        <dbReference type="ARBA" id="ARBA00023125"/>
    </source>
</evidence>
<keyword evidence="2" id="KW-0663">Pyridoxal phosphate</keyword>
<evidence type="ECO:0000256" key="1">
    <source>
        <dbReference type="ARBA" id="ARBA00005384"/>
    </source>
</evidence>
<keyword evidence="7" id="KW-0808">Transferase</keyword>
<protein>
    <submittedName>
        <fullName evidence="7">PLP-dependent aminotransferase family protein</fullName>
    </submittedName>
</protein>
<evidence type="ECO:0000256" key="3">
    <source>
        <dbReference type="ARBA" id="ARBA00023015"/>
    </source>
</evidence>
<dbReference type="GO" id="GO:0003700">
    <property type="term" value="F:DNA-binding transcription factor activity"/>
    <property type="evidence" value="ECO:0007669"/>
    <property type="project" value="InterPro"/>
</dbReference>
<dbReference type="InterPro" id="IPR000524">
    <property type="entry name" value="Tscrpt_reg_HTH_GntR"/>
</dbReference>
<dbReference type="Gene3D" id="3.40.640.10">
    <property type="entry name" value="Type I PLP-dependent aspartate aminotransferase-like (Major domain)"/>
    <property type="match status" value="1"/>
</dbReference>
<dbReference type="CDD" id="cd07377">
    <property type="entry name" value="WHTH_GntR"/>
    <property type="match status" value="1"/>
</dbReference>
<dbReference type="SUPFAM" id="SSF53383">
    <property type="entry name" value="PLP-dependent transferases"/>
    <property type="match status" value="1"/>
</dbReference>
<dbReference type="GO" id="GO:0003677">
    <property type="term" value="F:DNA binding"/>
    <property type="evidence" value="ECO:0007669"/>
    <property type="project" value="UniProtKB-KW"/>
</dbReference>
<proteinExistence type="inferred from homology"/>
<evidence type="ECO:0000259" key="6">
    <source>
        <dbReference type="PROSITE" id="PS50949"/>
    </source>
</evidence>
<dbReference type="InterPro" id="IPR036390">
    <property type="entry name" value="WH_DNA-bd_sf"/>
</dbReference>
<reference evidence="7 8" key="1">
    <citation type="submission" date="2019-04" db="EMBL/GenBank/DDBJ databases">
        <title>Natronospirillum operosus gen. nov., sp. nov., a haloalkaliphilic satellite isolated from decaying biomass of laboratory culture of cyanobacterium Geitlerinema sp. and proposal of Natronospirillaceae fam. nov. and Saccharospirillaceae fam. nov.</title>
        <authorList>
            <person name="Kevbrin V."/>
            <person name="Boltyanskaya Y."/>
            <person name="Koziaeva V."/>
            <person name="Grouzdev D.S."/>
            <person name="Park M."/>
            <person name="Cho J."/>
        </authorList>
    </citation>
    <scope>NUCLEOTIDE SEQUENCE [LARGE SCALE GENOMIC DNA]</scope>
    <source>
        <strain evidence="7 8">G-116</strain>
    </source>
</reference>
<dbReference type="CDD" id="cd00609">
    <property type="entry name" value="AAT_like"/>
    <property type="match status" value="1"/>
</dbReference>
<dbReference type="Pfam" id="PF00392">
    <property type="entry name" value="GntR"/>
    <property type="match status" value="1"/>
</dbReference>
<dbReference type="GO" id="GO:0008483">
    <property type="term" value="F:transaminase activity"/>
    <property type="evidence" value="ECO:0007669"/>
    <property type="project" value="UniProtKB-KW"/>
</dbReference>
<dbReference type="InterPro" id="IPR015422">
    <property type="entry name" value="PyrdxlP-dep_Trfase_small"/>
</dbReference>
<dbReference type="PANTHER" id="PTHR46577:SF2">
    <property type="entry name" value="TRANSCRIPTIONAL REGULATORY PROTEIN"/>
    <property type="match status" value="1"/>
</dbReference>
<dbReference type="Gene3D" id="1.10.10.10">
    <property type="entry name" value="Winged helix-like DNA-binding domain superfamily/Winged helix DNA-binding domain"/>
    <property type="match status" value="1"/>
</dbReference>
<dbReference type="Pfam" id="PF00155">
    <property type="entry name" value="Aminotran_1_2"/>
    <property type="match status" value="1"/>
</dbReference>
<sequence>MTVTESVLYEGLAERVQQQIQQGLFQPGERLPSVRKLAERESVSVSTVLAAYERLERLRLIEARPKSGYFVLHQAREQLSEPSICSPPARPVPAHISPLMMDLIDTRKRGRLNFSTAMPAQDTNIGRTLRRTFARLSREGKFLHNGGYGALDGAEPLRRQIALRSLDAGLTVSADDIIVTVGCQNAISLALRVATRPGDVVAVESPCYLGFLQMIEAYGLKAIEIPSHPSDGLSLEALQLALEQWPIRTLISVPSFSNPLGSCMPTAKRRALVDLLGKYDLTMIEDDIYGEMSFFTGQRPTAVKAFDRDGRVMLCSSLSKSIDPQLRVGWIMPGRHYNEVLHQKYITTLSLPELPQLAAAELMAGGQYDRHLRHCRELYCSRLAELTDLVAEHFPPETKAARPQGGIGLWLELPRHVDATRLYYRAREHDFAFSPGELFAVDNRYQHCLRIIFAQPWTDERKQAIAQLGAWVKEAIAVPPVSQRLPSEVS</sequence>
<keyword evidence="3" id="KW-0805">Transcription regulation</keyword>
<comment type="similarity">
    <text evidence="1">In the C-terminal section; belongs to the class-I pyridoxal-phosphate-dependent aminotransferase family.</text>
</comment>